<feature type="region of interest" description="Disordered" evidence="4">
    <location>
        <begin position="114"/>
        <end position="134"/>
    </location>
</feature>
<evidence type="ECO:0000256" key="2">
    <source>
        <dbReference type="ARBA" id="ARBA00022723"/>
    </source>
</evidence>
<dbReference type="InterPro" id="IPR007219">
    <property type="entry name" value="XnlR_reg_dom"/>
</dbReference>
<evidence type="ECO:0000313" key="6">
    <source>
        <dbReference type="EMBL" id="CAK7213761.1"/>
    </source>
</evidence>
<dbReference type="SMART" id="SM00906">
    <property type="entry name" value="Fungal_trans"/>
    <property type="match status" value="1"/>
</dbReference>
<protein>
    <recommendedName>
        <fullName evidence="5">Zn(2)-C6 fungal-type domain-containing protein</fullName>
    </recommendedName>
</protein>
<evidence type="ECO:0000256" key="3">
    <source>
        <dbReference type="ARBA" id="ARBA00023242"/>
    </source>
</evidence>
<dbReference type="Pfam" id="PF00172">
    <property type="entry name" value="Zn_clus"/>
    <property type="match status" value="1"/>
</dbReference>
<evidence type="ECO:0000256" key="1">
    <source>
        <dbReference type="ARBA" id="ARBA00004123"/>
    </source>
</evidence>
<dbReference type="PANTHER" id="PTHR31001">
    <property type="entry name" value="UNCHARACTERIZED TRANSCRIPTIONAL REGULATORY PROTEIN"/>
    <property type="match status" value="1"/>
</dbReference>
<gene>
    <name evidence="6" type="ORF">SEUCBS140593_001954</name>
</gene>
<keyword evidence="2" id="KW-0479">Metal-binding</keyword>
<dbReference type="Gene3D" id="4.10.240.10">
    <property type="entry name" value="Zn(2)-C6 fungal-type DNA-binding domain"/>
    <property type="match status" value="1"/>
</dbReference>
<feature type="compositionally biased region" description="Polar residues" evidence="4">
    <location>
        <begin position="25"/>
        <end position="38"/>
    </location>
</feature>
<sequence>MSAMDTPNLTPASAETDHSDPETGTAGSSPTTKSSSAPRSCLPCKAKKIRCDKRQPCQGCVRAGRACTYPPAGPRLRRTKKSMMAAMAARISELEKELKLTKVTKSPSKAVIQQTKECTPVAPTTSSSANSGKDILVQDGSSSQYFNEVLLSRVMADDDGLGHSLLSAAQSPASTPTPTLSPFNALGILSSPSPLPPARLHPTKAVAVRLWTLFLERVDGCSGLKLLHVPTDQVRVFGVINDPIGATYDSLALCFSIYYGARVASDEEEGKENDLLQYKVGLEQSLAHGDFLDRPTLTGLLALAIYLAALRFCNRGKGLWVLNGLAVRVAQSLGLHRDGGKLRLSPFEAEIRRRLWWHLVSRDGRASEDYGLEGASTPGLLEAEVLLPLNVDDQDLAPDMKERPPSKQGWTGMTFSLIHIALCRAAQRLAVTGGECSSESVRASLISELRADIEHQLALCNMDLPQQRMTILCSKFLLRKLDFVSRLQWAIRRGDKNGLVSDANLVEALAILRPRLFREDDLLLQYAWARKAYPQYHVAMYVLWHLCRQPTGPHVEEAWSAVGLLFQQEDEMRTHGGLGSKFAVLAALQSKAEARRQHGSSTRCVGSPSVTTIPSLATGTNVHVPVTSPSVVFNDFLLDSDMLDFGLDDVWSAWSDEQPMLL</sequence>
<keyword evidence="3" id="KW-0539">Nucleus</keyword>
<dbReference type="PROSITE" id="PS50048">
    <property type="entry name" value="ZN2_CY6_FUNGAL_2"/>
    <property type="match status" value="1"/>
</dbReference>
<dbReference type="InterPro" id="IPR001138">
    <property type="entry name" value="Zn2Cys6_DnaBD"/>
</dbReference>
<evidence type="ECO:0000313" key="7">
    <source>
        <dbReference type="Proteomes" id="UP001642482"/>
    </source>
</evidence>
<evidence type="ECO:0000256" key="4">
    <source>
        <dbReference type="SAM" id="MobiDB-lite"/>
    </source>
</evidence>
<dbReference type="SUPFAM" id="SSF57701">
    <property type="entry name" value="Zn2/Cys6 DNA-binding domain"/>
    <property type="match status" value="1"/>
</dbReference>
<name>A0ABP0B2L7_9PEZI</name>
<dbReference type="PANTHER" id="PTHR31001:SF57">
    <property type="entry name" value="ZN(II)2CYS6 TRANSCRIPTION FACTOR (EUROFUNG)"/>
    <property type="match status" value="1"/>
</dbReference>
<dbReference type="PROSITE" id="PS00463">
    <property type="entry name" value="ZN2_CY6_FUNGAL_1"/>
    <property type="match status" value="1"/>
</dbReference>
<dbReference type="CDD" id="cd00067">
    <property type="entry name" value="GAL4"/>
    <property type="match status" value="1"/>
</dbReference>
<feature type="domain" description="Zn(2)-C6 fungal-type" evidence="5">
    <location>
        <begin position="40"/>
        <end position="69"/>
    </location>
</feature>
<dbReference type="Pfam" id="PF04082">
    <property type="entry name" value="Fungal_trans"/>
    <property type="match status" value="1"/>
</dbReference>
<dbReference type="SMART" id="SM00066">
    <property type="entry name" value="GAL4"/>
    <property type="match status" value="1"/>
</dbReference>
<dbReference type="CDD" id="cd12148">
    <property type="entry name" value="fungal_TF_MHR"/>
    <property type="match status" value="1"/>
</dbReference>
<evidence type="ECO:0000259" key="5">
    <source>
        <dbReference type="PROSITE" id="PS50048"/>
    </source>
</evidence>
<proteinExistence type="predicted"/>
<reference evidence="6 7" key="1">
    <citation type="submission" date="2024-01" db="EMBL/GenBank/DDBJ databases">
        <authorList>
            <person name="Allen C."/>
            <person name="Tagirdzhanova G."/>
        </authorList>
    </citation>
    <scope>NUCLEOTIDE SEQUENCE [LARGE SCALE GENOMIC DNA]</scope>
</reference>
<dbReference type="InterPro" id="IPR050613">
    <property type="entry name" value="Sec_Metabolite_Reg"/>
</dbReference>
<accession>A0ABP0B2L7</accession>
<feature type="region of interest" description="Disordered" evidence="4">
    <location>
        <begin position="1"/>
        <end position="40"/>
    </location>
</feature>
<organism evidence="6 7">
    <name type="scientific">Sporothrix eucalyptigena</name>
    <dbReference type="NCBI Taxonomy" id="1812306"/>
    <lineage>
        <taxon>Eukaryota</taxon>
        <taxon>Fungi</taxon>
        <taxon>Dikarya</taxon>
        <taxon>Ascomycota</taxon>
        <taxon>Pezizomycotina</taxon>
        <taxon>Sordariomycetes</taxon>
        <taxon>Sordariomycetidae</taxon>
        <taxon>Ophiostomatales</taxon>
        <taxon>Ophiostomataceae</taxon>
        <taxon>Sporothrix</taxon>
    </lineage>
</organism>
<comment type="subcellular location">
    <subcellularLocation>
        <location evidence="1">Nucleus</location>
    </subcellularLocation>
</comment>
<feature type="compositionally biased region" description="Polar residues" evidence="4">
    <location>
        <begin position="1"/>
        <end position="13"/>
    </location>
</feature>
<dbReference type="Proteomes" id="UP001642482">
    <property type="component" value="Unassembled WGS sequence"/>
</dbReference>
<comment type="caution">
    <text evidence="6">The sequence shown here is derived from an EMBL/GenBank/DDBJ whole genome shotgun (WGS) entry which is preliminary data.</text>
</comment>
<dbReference type="InterPro" id="IPR036864">
    <property type="entry name" value="Zn2-C6_fun-type_DNA-bd_sf"/>
</dbReference>
<feature type="compositionally biased region" description="Polar residues" evidence="4">
    <location>
        <begin position="114"/>
        <end position="131"/>
    </location>
</feature>
<dbReference type="EMBL" id="CAWUHD010000012">
    <property type="protein sequence ID" value="CAK7213761.1"/>
    <property type="molecule type" value="Genomic_DNA"/>
</dbReference>
<keyword evidence="7" id="KW-1185">Reference proteome</keyword>